<sequence length="360" mass="39821">MSFFKPRPSRYNSFDSRSSTQSDPSSSTADLKSSNRPATPGSAGRHRQSPVLPSTALAKTKQPAKNDQNLTAMVKKFMDQRSVTKSKAKSGGGLVIATDFIAEDQRKNVRGKGTNFAGLHKKLFGKSENSGGKALVEVKANTRTLAMVEKLKDLCLKQREEIKQLKSAVLFPDIINSQLQELLEKQGSELNQAKQLIPNLQQQVTSLTGQLQCIAEDLAEVKADKFSVGGCFDGNVNSPRTPTNDQEDATNSLEFSSEDYTTPGSPDDMLIKDLNPCLTPYCAKTKSEEFEISRYYSLHDERLARNNMPLSHKTGFDSRSRKMSRSSDHYECSDSVTARAACRSDETKYGYGKQTLHKLI</sequence>
<organism evidence="3 4">
    <name type="scientific">Escallonia rubra</name>
    <dbReference type="NCBI Taxonomy" id="112253"/>
    <lineage>
        <taxon>Eukaryota</taxon>
        <taxon>Viridiplantae</taxon>
        <taxon>Streptophyta</taxon>
        <taxon>Embryophyta</taxon>
        <taxon>Tracheophyta</taxon>
        <taxon>Spermatophyta</taxon>
        <taxon>Magnoliopsida</taxon>
        <taxon>eudicotyledons</taxon>
        <taxon>Gunneridae</taxon>
        <taxon>Pentapetalae</taxon>
        <taxon>asterids</taxon>
        <taxon>campanulids</taxon>
        <taxon>Escalloniales</taxon>
        <taxon>Escalloniaceae</taxon>
        <taxon>Escallonia</taxon>
    </lineage>
</organism>
<feature type="compositionally biased region" description="Polar residues" evidence="2">
    <location>
        <begin position="235"/>
        <end position="264"/>
    </location>
</feature>
<evidence type="ECO:0000313" key="3">
    <source>
        <dbReference type="EMBL" id="KAK2978519.1"/>
    </source>
</evidence>
<reference evidence="3" key="1">
    <citation type="submission" date="2022-12" db="EMBL/GenBank/DDBJ databases">
        <title>Draft genome assemblies for two species of Escallonia (Escalloniales).</title>
        <authorList>
            <person name="Chanderbali A."/>
            <person name="Dervinis C."/>
            <person name="Anghel I."/>
            <person name="Soltis D."/>
            <person name="Soltis P."/>
            <person name="Zapata F."/>
        </authorList>
    </citation>
    <scope>NUCLEOTIDE SEQUENCE</scope>
    <source>
        <strain evidence="3">UCBG92.1500</strain>
        <tissue evidence="3">Leaf</tissue>
    </source>
</reference>
<comment type="caution">
    <text evidence="3">The sequence shown here is derived from an EMBL/GenBank/DDBJ whole genome shotgun (WGS) entry which is preliminary data.</text>
</comment>
<feature type="coiled-coil region" evidence="1">
    <location>
        <begin position="148"/>
        <end position="210"/>
    </location>
</feature>
<proteinExistence type="predicted"/>
<dbReference type="PANTHER" id="PTHR35493">
    <property type="entry name" value="STRUCTURAL MAINTENANCE OF CHROMOSOMES PROTEIN"/>
    <property type="match status" value="1"/>
</dbReference>
<feature type="compositionally biased region" description="Polar residues" evidence="2">
    <location>
        <begin position="28"/>
        <end position="37"/>
    </location>
</feature>
<keyword evidence="1" id="KW-0175">Coiled coil</keyword>
<protein>
    <submittedName>
        <fullName evidence="3">Uncharacterized protein</fullName>
    </submittedName>
</protein>
<evidence type="ECO:0000256" key="2">
    <source>
        <dbReference type="SAM" id="MobiDB-lite"/>
    </source>
</evidence>
<evidence type="ECO:0000256" key="1">
    <source>
        <dbReference type="SAM" id="Coils"/>
    </source>
</evidence>
<feature type="compositionally biased region" description="Low complexity" evidence="2">
    <location>
        <begin position="13"/>
        <end position="27"/>
    </location>
</feature>
<feature type="region of interest" description="Disordered" evidence="2">
    <location>
        <begin position="234"/>
        <end position="266"/>
    </location>
</feature>
<dbReference type="EMBL" id="JAVXUO010001864">
    <property type="protein sequence ID" value="KAK2978519.1"/>
    <property type="molecule type" value="Genomic_DNA"/>
</dbReference>
<dbReference type="Proteomes" id="UP001187471">
    <property type="component" value="Unassembled WGS sequence"/>
</dbReference>
<gene>
    <name evidence="3" type="ORF">RJ640_010165</name>
</gene>
<name>A0AA88R5J5_9ASTE</name>
<accession>A0AA88R5J5</accession>
<dbReference type="PANTHER" id="PTHR35493:SF1">
    <property type="entry name" value="STRUCTURAL MAINTENANCE OF CHROMOSOMES PROTEIN"/>
    <property type="match status" value="1"/>
</dbReference>
<keyword evidence="4" id="KW-1185">Reference proteome</keyword>
<feature type="region of interest" description="Disordered" evidence="2">
    <location>
        <begin position="1"/>
        <end position="68"/>
    </location>
</feature>
<evidence type="ECO:0000313" key="4">
    <source>
        <dbReference type="Proteomes" id="UP001187471"/>
    </source>
</evidence>
<dbReference type="AlphaFoldDB" id="A0AA88R5J5"/>